<dbReference type="PANTHER" id="PTHR46170">
    <property type="entry name" value="GATOR COMPLEX PROTEIN WDR59"/>
    <property type="match status" value="1"/>
</dbReference>
<dbReference type="GO" id="GO:0005774">
    <property type="term" value="C:vacuolar membrane"/>
    <property type="evidence" value="ECO:0007669"/>
    <property type="project" value="TreeGrafter"/>
</dbReference>
<name>A0A183AIZ5_9TREM</name>
<dbReference type="InterPro" id="IPR036322">
    <property type="entry name" value="WD40_repeat_dom_sf"/>
</dbReference>
<gene>
    <name evidence="1" type="ORF">ECPE_LOCUS6930</name>
</gene>
<dbReference type="AlphaFoldDB" id="A0A183AIZ5"/>
<dbReference type="SUPFAM" id="SSF50978">
    <property type="entry name" value="WD40 repeat-like"/>
    <property type="match status" value="1"/>
</dbReference>
<dbReference type="InterPro" id="IPR049567">
    <property type="entry name" value="WDR59-like"/>
</dbReference>
<dbReference type="GO" id="GO:1904263">
    <property type="term" value="P:positive regulation of TORC1 signaling"/>
    <property type="evidence" value="ECO:0007669"/>
    <property type="project" value="TreeGrafter"/>
</dbReference>
<dbReference type="WBParaSite" id="ECPE_0000694401-mRNA-1">
    <property type="protein sequence ID" value="ECPE_0000694401-mRNA-1"/>
    <property type="gene ID" value="ECPE_0000694401"/>
</dbReference>
<dbReference type="EMBL" id="UZAN01043971">
    <property type="protein sequence ID" value="VDP79716.1"/>
    <property type="molecule type" value="Genomic_DNA"/>
</dbReference>
<dbReference type="Proteomes" id="UP000272942">
    <property type="component" value="Unassembled WGS sequence"/>
</dbReference>
<dbReference type="Gene3D" id="2.130.10.10">
    <property type="entry name" value="YVTN repeat-like/Quinoprotein amine dehydrogenase"/>
    <property type="match status" value="1"/>
</dbReference>
<reference evidence="3" key="1">
    <citation type="submission" date="2016-06" db="UniProtKB">
        <authorList>
            <consortium name="WormBaseParasite"/>
        </authorList>
    </citation>
    <scope>IDENTIFICATION</scope>
</reference>
<dbReference type="GO" id="GO:0035591">
    <property type="term" value="F:signaling adaptor activity"/>
    <property type="evidence" value="ECO:0007669"/>
    <property type="project" value="TreeGrafter"/>
</dbReference>
<sequence>MRSVNPQIHPQQHHQHPHHIELQEVQASRIAVDPSGQFAALAGPKELTVFALDQPIQLHTFPLNIRSDPAGLAWHPDDPGQLAVVRHTRCELLKWDLVEGRLSFLHSLGGYVRPITSFDWSPCHPHLLVTASADQFRAICVWDLRDLTRPTRAIESLSAPSVIKWSRVVQAKFACSHRNEIRLWDLRTFLIATILTPRFRLT</sequence>
<evidence type="ECO:0000313" key="1">
    <source>
        <dbReference type="EMBL" id="VDP79716.1"/>
    </source>
</evidence>
<dbReference type="SMART" id="SM00320">
    <property type="entry name" value="WD40"/>
    <property type="match status" value="1"/>
</dbReference>
<proteinExistence type="predicted"/>
<dbReference type="OrthoDB" id="6265621at2759"/>
<dbReference type="InterPro" id="IPR001680">
    <property type="entry name" value="WD40_rpt"/>
</dbReference>
<dbReference type="GO" id="GO:0034198">
    <property type="term" value="P:cellular response to amino acid starvation"/>
    <property type="evidence" value="ECO:0007669"/>
    <property type="project" value="TreeGrafter"/>
</dbReference>
<accession>A0A183AIZ5</accession>
<dbReference type="InterPro" id="IPR015943">
    <property type="entry name" value="WD40/YVTN_repeat-like_dom_sf"/>
</dbReference>
<evidence type="ECO:0000313" key="2">
    <source>
        <dbReference type="Proteomes" id="UP000272942"/>
    </source>
</evidence>
<dbReference type="PANTHER" id="PTHR46170:SF1">
    <property type="entry name" value="GATOR COMPLEX PROTEIN WDR59"/>
    <property type="match status" value="1"/>
</dbReference>
<organism evidence="3">
    <name type="scientific">Echinostoma caproni</name>
    <dbReference type="NCBI Taxonomy" id="27848"/>
    <lineage>
        <taxon>Eukaryota</taxon>
        <taxon>Metazoa</taxon>
        <taxon>Spiralia</taxon>
        <taxon>Lophotrochozoa</taxon>
        <taxon>Platyhelminthes</taxon>
        <taxon>Trematoda</taxon>
        <taxon>Digenea</taxon>
        <taxon>Plagiorchiida</taxon>
        <taxon>Echinostomata</taxon>
        <taxon>Echinostomatoidea</taxon>
        <taxon>Echinostomatidae</taxon>
        <taxon>Echinostoma</taxon>
    </lineage>
</organism>
<dbReference type="GO" id="GO:0035859">
    <property type="term" value="C:Seh1-associated complex"/>
    <property type="evidence" value="ECO:0007669"/>
    <property type="project" value="TreeGrafter"/>
</dbReference>
<keyword evidence="2" id="KW-1185">Reference proteome</keyword>
<evidence type="ECO:0000313" key="3">
    <source>
        <dbReference type="WBParaSite" id="ECPE_0000694401-mRNA-1"/>
    </source>
</evidence>
<reference evidence="1 2" key="2">
    <citation type="submission" date="2018-11" db="EMBL/GenBank/DDBJ databases">
        <authorList>
            <consortium name="Pathogen Informatics"/>
        </authorList>
    </citation>
    <scope>NUCLEOTIDE SEQUENCE [LARGE SCALE GENOMIC DNA]</scope>
    <source>
        <strain evidence="1 2">Egypt</strain>
    </source>
</reference>
<protein>
    <submittedName>
        <fullName evidence="3">WD_REPEATS_REGION domain-containing protein</fullName>
    </submittedName>
</protein>